<feature type="transmembrane region" description="Helical" evidence="1">
    <location>
        <begin position="356"/>
        <end position="373"/>
    </location>
</feature>
<reference evidence="2" key="1">
    <citation type="submission" date="2021-10" db="EMBL/GenBank/DDBJ databases">
        <title>Gramella sp. ASW11-100T, isolated from marine sediment.</title>
        <authorList>
            <person name="Xia C."/>
        </authorList>
    </citation>
    <scope>NUCLEOTIDE SEQUENCE</scope>
    <source>
        <strain evidence="2">ASW11-100</strain>
    </source>
</reference>
<dbReference type="AlphaFoldDB" id="A0A9X1LG55"/>
<feature type="transmembrane region" description="Helical" evidence="1">
    <location>
        <begin position="140"/>
        <end position="158"/>
    </location>
</feature>
<feature type="transmembrane region" description="Helical" evidence="1">
    <location>
        <begin position="15"/>
        <end position="38"/>
    </location>
</feature>
<accession>A0A9X1LG55</accession>
<evidence type="ECO:0000313" key="2">
    <source>
        <dbReference type="EMBL" id="MCB7479710.1"/>
    </source>
</evidence>
<dbReference type="PANTHER" id="PTHR41983:SF2">
    <property type="entry name" value="SHORT-CHAIN FATTY ACID TRANSPORTER-RELATED"/>
    <property type="match status" value="1"/>
</dbReference>
<feature type="transmembrane region" description="Helical" evidence="1">
    <location>
        <begin position="59"/>
        <end position="81"/>
    </location>
</feature>
<gene>
    <name evidence="2" type="ORF">LGQ90_00400</name>
</gene>
<comment type="caution">
    <text evidence="2">The sequence shown here is derived from an EMBL/GenBank/DDBJ whole genome shotgun (WGS) entry which is preliminary data.</text>
</comment>
<feature type="transmembrane region" description="Helical" evidence="1">
    <location>
        <begin position="316"/>
        <end position="336"/>
    </location>
</feature>
<sequence length="456" mass="49867">MNTTRYIELVFKKLIPAPFTLAVLLSLFTILIALIFTGETTPAYLGDILFYWQDGMWDPSLLVFAVQMMLILVLGHVLVLTKPVSWITEKLTRLVYDNASAVIMVSVSTMLVAFFNWGLGLIFGAIMARKVGEAARDRNFKINYPLIGAAGYVGLMVWHGGISGSAPLKAAESGHIAGLFPGDENENILNILPDNIPTETTIFANWNLLLFGILLILVPLVLWIISKKTEVSKVEFPAEKQTQKNILIEGAEKLDHSKYLSLIFGLLLLAAFFVSYDSSLLSVNLTPNMLNFFMLALCILLHGSFVSFLNALDEAIGGAAAILIQFPLYFGIMGIMRETGIVGDIAGFFSSIATEVSLPVYTFFSAGLVNIFVPSGGGQWAIQGPIVLESAVKLGVPLNKAIMAFAYGDQITNMLQPFWALPLLAITRLKAREILPYTLILMLVGMCVYIAGLLLI</sequence>
<protein>
    <submittedName>
        <fullName evidence="2">TIGR00366 family protein</fullName>
    </submittedName>
</protein>
<feature type="transmembrane region" description="Helical" evidence="1">
    <location>
        <begin position="288"/>
        <end position="309"/>
    </location>
</feature>
<dbReference type="Pfam" id="PF02667">
    <property type="entry name" value="SCFA_trans"/>
    <property type="match status" value="1"/>
</dbReference>
<evidence type="ECO:0000256" key="1">
    <source>
        <dbReference type="SAM" id="Phobius"/>
    </source>
</evidence>
<dbReference type="InterPro" id="IPR006160">
    <property type="entry name" value="SCFA_transpt_AtoE"/>
</dbReference>
<keyword evidence="3" id="KW-1185">Reference proteome</keyword>
<feature type="transmembrane region" description="Helical" evidence="1">
    <location>
        <begin position="259"/>
        <end position="276"/>
    </location>
</feature>
<dbReference type="GO" id="GO:0005886">
    <property type="term" value="C:plasma membrane"/>
    <property type="evidence" value="ECO:0007669"/>
    <property type="project" value="TreeGrafter"/>
</dbReference>
<keyword evidence="1" id="KW-0472">Membrane</keyword>
<feature type="transmembrane region" description="Helical" evidence="1">
    <location>
        <begin position="434"/>
        <end position="455"/>
    </location>
</feature>
<organism evidence="2 3">
    <name type="scientific">Christiangramia sediminis</name>
    <dbReference type="NCBI Taxonomy" id="2881336"/>
    <lineage>
        <taxon>Bacteria</taxon>
        <taxon>Pseudomonadati</taxon>
        <taxon>Bacteroidota</taxon>
        <taxon>Flavobacteriia</taxon>
        <taxon>Flavobacteriales</taxon>
        <taxon>Flavobacteriaceae</taxon>
        <taxon>Christiangramia</taxon>
    </lineage>
</organism>
<dbReference type="Proteomes" id="UP001139414">
    <property type="component" value="Unassembled WGS sequence"/>
</dbReference>
<keyword evidence="1" id="KW-0812">Transmembrane</keyword>
<dbReference type="EMBL" id="JAJBZG010000001">
    <property type="protein sequence ID" value="MCB7479710.1"/>
    <property type="molecule type" value="Genomic_DNA"/>
</dbReference>
<dbReference type="PANTHER" id="PTHR41983">
    <property type="entry name" value="SHORT-CHAIN FATTY ACID TRANSPORTER-RELATED"/>
    <property type="match status" value="1"/>
</dbReference>
<dbReference type="RefSeq" id="WP_229336980.1">
    <property type="nucleotide sequence ID" value="NZ_JAJBZG010000001.1"/>
</dbReference>
<name>A0A9X1LG55_9FLAO</name>
<proteinExistence type="predicted"/>
<feature type="transmembrane region" description="Helical" evidence="1">
    <location>
        <begin position="203"/>
        <end position="225"/>
    </location>
</feature>
<keyword evidence="1" id="KW-1133">Transmembrane helix</keyword>
<feature type="transmembrane region" description="Helical" evidence="1">
    <location>
        <begin position="101"/>
        <end position="128"/>
    </location>
</feature>
<evidence type="ECO:0000313" key="3">
    <source>
        <dbReference type="Proteomes" id="UP001139414"/>
    </source>
</evidence>